<comment type="caution">
    <text evidence="1">The sequence shown here is derived from an EMBL/GenBank/DDBJ whole genome shotgun (WGS) entry which is preliminary data.</text>
</comment>
<dbReference type="InterPro" id="IPR036782">
    <property type="entry name" value="NE0471-like_N"/>
</dbReference>
<gene>
    <name evidence="1" type="ORF">EZE20_03155</name>
</gene>
<evidence type="ECO:0000313" key="1">
    <source>
        <dbReference type="EMBL" id="TDB67941.1"/>
    </source>
</evidence>
<evidence type="ECO:0000313" key="2">
    <source>
        <dbReference type="Proteomes" id="UP000295706"/>
    </source>
</evidence>
<dbReference type="Gene3D" id="3.30.2020.10">
    <property type="entry name" value="NE0471-like N-terminal domain"/>
    <property type="match status" value="1"/>
</dbReference>
<dbReference type="SUPFAM" id="SSF143880">
    <property type="entry name" value="NE0471 N-terminal domain-like"/>
    <property type="match status" value="1"/>
</dbReference>
<dbReference type="Proteomes" id="UP000295706">
    <property type="component" value="Unassembled WGS sequence"/>
</dbReference>
<name>A0A4R4KN18_9BACT</name>
<keyword evidence="2" id="KW-1185">Reference proteome</keyword>
<reference evidence="1 2" key="1">
    <citation type="submission" date="2019-02" db="EMBL/GenBank/DDBJ databases">
        <title>Arundinibacter roseus gen. nov., sp. nov., a new member of the family Cytophagaceae.</title>
        <authorList>
            <person name="Szuroczki S."/>
            <person name="Khayer B."/>
            <person name="Sproer C."/>
            <person name="Toumi M."/>
            <person name="Szabo A."/>
            <person name="Felfoldi T."/>
            <person name="Schumann P."/>
            <person name="Toth E."/>
        </authorList>
    </citation>
    <scope>NUCLEOTIDE SEQUENCE [LARGE SCALE GENOMIC DNA]</scope>
    <source>
        <strain evidence="1 2">DMA-k-7a</strain>
    </source>
</reference>
<dbReference type="AlphaFoldDB" id="A0A4R4KN18"/>
<dbReference type="RefSeq" id="WP_132114424.1">
    <property type="nucleotide sequence ID" value="NZ_SMJU01000002.1"/>
</dbReference>
<sequence length="87" mass="10376">MKATDKTISVLRAEYLSGYVVRLYFDDDTVQDVDFTAPFARLKGYYSRFRELEEFKKFEIDNGTLVWGENWDVIFPVCNLYRNKFPI</sequence>
<dbReference type="EMBL" id="SMJU01000002">
    <property type="protein sequence ID" value="TDB67941.1"/>
    <property type="molecule type" value="Genomic_DNA"/>
</dbReference>
<proteinExistence type="predicted"/>
<organism evidence="1 2">
    <name type="scientific">Arundinibacter roseus</name>
    <dbReference type="NCBI Taxonomy" id="2070510"/>
    <lineage>
        <taxon>Bacteria</taxon>
        <taxon>Pseudomonadati</taxon>
        <taxon>Bacteroidota</taxon>
        <taxon>Cytophagia</taxon>
        <taxon>Cytophagales</taxon>
        <taxon>Spirosomataceae</taxon>
        <taxon>Arundinibacter</taxon>
    </lineage>
</organism>
<accession>A0A4R4KN18</accession>
<protein>
    <submittedName>
        <fullName evidence="1">DUF2442 domain-containing protein</fullName>
    </submittedName>
</protein>